<organism evidence="1 2">
    <name type="scientific">Massilia arenae</name>
    <dbReference type="NCBI Taxonomy" id="2603288"/>
    <lineage>
        <taxon>Bacteria</taxon>
        <taxon>Pseudomonadati</taxon>
        <taxon>Pseudomonadota</taxon>
        <taxon>Betaproteobacteria</taxon>
        <taxon>Burkholderiales</taxon>
        <taxon>Oxalobacteraceae</taxon>
        <taxon>Telluria group</taxon>
        <taxon>Massilia</taxon>
    </lineage>
</organism>
<gene>
    <name evidence="1" type="ORF">FVD38_13535</name>
</gene>
<dbReference type="EMBL" id="VPFD01000014">
    <property type="protein sequence ID" value="TXF99209.1"/>
    <property type="molecule type" value="Genomic_DNA"/>
</dbReference>
<proteinExistence type="predicted"/>
<comment type="caution">
    <text evidence="1">The sequence shown here is derived from an EMBL/GenBank/DDBJ whole genome shotgun (WGS) entry which is preliminary data.</text>
</comment>
<dbReference type="Proteomes" id="UP000321413">
    <property type="component" value="Unassembled WGS sequence"/>
</dbReference>
<evidence type="ECO:0000313" key="1">
    <source>
        <dbReference type="EMBL" id="TXF99209.1"/>
    </source>
</evidence>
<protein>
    <submittedName>
        <fullName evidence="1">Uncharacterized protein</fullName>
    </submittedName>
</protein>
<evidence type="ECO:0000313" key="2">
    <source>
        <dbReference type="Proteomes" id="UP000321413"/>
    </source>
</evidence>
<dbReference type="RefSeq" id="WP_147935286.1">
    <property type="nucleotide sequence ID" value="NZ_VPFD01000014.1"/>
</dbReference>
<reference evidence="1 2" key="1">
    <citation type="submission" date="2019-08" db="EMBL/GenBank/DDBJ databases">
        <title>Massilia golmudensis sp. nov., isolated from sand in the Qinghai-Tibetan Plateau.</title>
        <authorList>
            <person name="Zhang B."/>
        </authorList>
    </citation>
    <scope>NUCLEOTIDE SEQUENCE [LARGE SCALE GENOMIC DNA]</scope>
    <source>
        <strain evidence="1 2">GEM5</strain>
    </source>
</reference>
<sequence>MEQDKLQSQLLSSETIQLHGIDYVFSIGTMHDKNGVIDGLYLQTRAIGTESRTRPYGDLYFDPDFAFLKAVQLAAIETERADPGFIERNGIHMFQMIAEKINKHKKNKAKKKVFSLRFNTELQTKFAEKCKQTGETQSEVMRTFMERFISGVES</sequence>
<accession>A0A5C7G0Z7</accession>
<keyword evidence="2" id="KW-1185">Reference proteome</keyword>
<dbReference type="AlphaFoldDB" id="A0A5C7G0Z7"/>
<name>A0A5C7G0Z7_9BURK</name>